<dbReference type="PROSITE" id="PS00141">
    <property type="entry name" value="ASP_PROTEASE"/>
    <property type="match status" value="2"/>
</dbReference>
<evidence type="ECO:0000313" key="8">
    <source>
        <dbReference type="Proteomes" id="UP001461498"/>
    </source>
</evidence>
<keyword evidence="3" id="KW-1015">Disulfide bond</keyword>
<sequence>MRFPTLFASLLLVLCFNQIYSINRVTLLKRKIGLRPSGEFLNNIRQWKHYFNQFKTLKQLPESNLQDIGRVTVKNYLNLNYYIPITIGNPPQNFEVAIDTGSSSLWIPSKHCSFFNFACWVHHTYNHDKSSTYIPVGDAIDFRYVTGHVKGYISKDQVTVGNFTLINQTFGEAIEEPGFTFVSAEYDGILGLAFPILSDTGIPVHYKMVFQSLVPEVLFSVYLNRDEKDTFGGEIIFGGYDENKFNVSTLKYIELSAKTFWQFKLDGLQVGDLEIELDQRQAIADTGSTVIVGDKEIVENFFRIIGATQDEDGAYVDCDKVNQLPPLDFIIGNQKFRLEGKDYIIKVKVYIFWTRCYIGIFGMDLGLEPWILGDGFLGKFYTIFDGTNSRVGFAELL</sequence>
<dbReference type="FunFam" id="2.40.70.10:FF:000008">
    <property type="entry name" value="Cathepsin D"/>
    <property type="match status" value="1"/>
</dbReference>
<feature type="domain" description="Peptidase A1" evidence="6">
    <location>
        <begin position="81"/>
        <end position="394"/>
    </location>
</feature>
<keyword evidence="8" id="KW-1185">Reference proteome</keyword>
<feature type="disulfide bond" evidence="3">
    <location>
        <begin position="112"/>
        <end position="119"/>
    </location>
</feature>
<feature type="active site" evidence="2">
    <location>
        <position position="99"/>
    </location>
</feature>
<dbReference type="InterPro" id="IPR001969">
    <property type="entry name" value="Aspartic_peptidase_AS"/>
</dbReference>
<gene>
    <name evidence="7" type="ORF">O3M35_000268</name>
</gene>
<dbReference type="PANTHER" id="PTHR47966">
    <property type="entry name" value="BETA-SITE APP-CLEAVING ENZYME, ISOFORM A-RELATED"/>
    <property type="match status" value="1"/>
</dbReference>
<dbReference type="Pfam" id="PF00026">
    <property type="entry name" value="Asp"/>
    <property type="match status" value="1"/>
</dbReference>
<evidence type="ECO:0000256" key="3">
    <source>
        <dbReference type="PIRSR" id="PIRSR601461-2"/>
    </source>
</evidence>
<dbReference type="Gene3D" id="2.40.70.10">
    <property type="entry name" value="Acid Proteases"/>
    <property type="match status" value="2"/>
</dbReference>
<keyword evidence="5" id="KW-0732">Signal</keyword>
<dbReference type="PRINTS" id="PR00792">
    <property type="entry name" value="PEPSIN"/>
</dbReference>
<evidence type="ECO:0000256" key="1">
    <source>
        <dbReference type="ARBA" id="ARBA00007447"/>
    </source>
</evidence>
<reference evidence="7 8" key="1">
    <citation type="submission" date="2022-12" db="EMBL/GenBank/DDBJ databases">
        <title>Chromosome-level genome assembly of true bugs.</title>
        <authorList>
            <person name="Ma L."/>
            <person name="Li H."/>
        </authorList>
    </citation>
    <scope>NUCLEOTIDE SEQUENCE [LARGE SCALE GENOMIC DNA]</scope>
    <source>
        <strain evidence="7">Lab_2022b</strain>
    </source>
</reference>
<proteinExistence type="inferred from homology"/>
<dbReference type="AlphaFoldDB" id="A0AAW1DLT0"/>
<dbReference type="InterPro" id="IPR021109">
    <property type="entry name" value="Peptidase_aspartic_dom_sf"/>
</dbReference>
<keyword evidence="4" id="KW-0064">Aspartyl protease</keyword>
<evidence type="ECO:0000313" key="7">
    <source>
        <dbReference type="EMBL" id="KAK9511646.1"/>
    </source>
</evidence>
<dbReference type="InterPro" id="IPR001461">
    <property type="entry name" value="Aspartic_peptidase_A1"/>
</dbReference>
<dbReference type="GO" id="GO:0006508">
    <property type="term" value="P:proteolysis"/>
    <property type="evidence" value="ECO:0007669"/>
    <property type="project" value="UniProtKB-KW"/>
</dbReference>
<comment type="similarity">
    <text evidence="1 4">Belongs to the peptidase A1 family.</text>
</comment>
<feature type="disulfide bond" evidence="3">
    <location>
        <begin position="318"/>
        <end position="356"/>
    </location>
</feature>
<keyword evidence="4" id="KW-0378">Hydrolase</keyword>
<protein>
    <recommendedName>
        <fullName evidence="6">Peptidase A1 domain-containing protein</fullName>
    </recommendedName>
</protein>
<keyword evidence="4" id="KW-0645">Protease</keyword>
<dbReference type="InterPro" id="IPR033121">
    <property type="entry name" value="PEPTIDASE_A1"/>
</dbReference>
<comment type="caution">
    <text evidence="7">The sequence shown here is derived from an EMBL/GenBank/DDBJ whole genome shotgun (WGS) entry which is preliminary data.</text>
</comment>
<feature type="signal peptide" evidence="5">
    <location>
        <begin position="1"/>
        <end position="21"/>
    </location>
</feature>
<accession>A0AAW1DLT0</accession>
<evidence type="ECO:0000256" key="4">
    <source>
        <dbReference type="RuleBase" id="RU000454"/>
    </source>
</evidence>
<evidence type="ECO:0000259" key="6">
    <source>
        <dbReference type="PROSITE" id="PS51767"/>
    </source>
</evidence>
<feature type="chain" id="PRO_5044024777" description="Peptidase A1 domain-containing protein" evidence="5">
    <location>
        <begin position="22"/>
        <end position="397"/>
    </location>
</feature>
<dbReference type="PANTHER" id="PTHR47966:SF51">
    <property type="entry name" value="BETA-SITE APP-CLEAVING ENZYME, ISOFORM A-RELATED"/>
    <property type="match status" value="1"/>
</dbReference>
<dbReference type="GO" id="GO:0004190">
    <property type="term" value="F:aspartic-type endopeptidase activity"/>
    <property type="evidence" value="ECO:0007669"/>
    <property type="project" value="UniProtKB-KW"/>
</dbReference>
<dbReference type="SUPFAM" id="SSF50630">
    <property type="entry name" value="Acid proteases"/>
    <property type="match status" value="1"/>
</dbReference>
<name>A0AAW1DLT0_9HEMI</name>
<evidence type="ECO:0000256" key="5">
    <source>
        <dbReference type="SAM" id="SignalP"/>
    </source>
</evidence>
<dbReference type="PROSITE" id="PS51767">
    <property type="entry name" value="PEPTIDASE_A1"/>
    <property type="match status" value="1"/>
</dbReference>
<dbReference type="EMBL" id="JAPXFL010000001">
    <property type="protein sequence ID" value="KAK9511646.1"/>
    <property type="molecule type" value="Genomic_DNA"/>
</dbReference>
<dbReference type="Proteomes" id="UP001461498">
    <property type="component" value="Unassembled WGS sequence"/>
</dbReference>
<organism evidence="7 8">
    <name type="scientific">Rhynocoris fuscipes</name>
    <dbReference type="NCBI Taxonomy" id="488301"/>
    <lineage>
        <taxon>Eukaryota</taxon>
        <taxon>Metazoa</taxon>
        <taxon>Ecdysozoa</taxon>
        <taxon>Arthropoda</taxon>
        <taxon>Hexapoda</taxon>
        <taxon>Insecta</taxon>
        <taxon>Pterygota</taxon>
        <taxon>Neoptera</taxon>
        <taxon>Paraneoptera</taxon>
        <taxon>Hemiptera</taxon>
        <taxon>Heteroptera</taxon>
        <taxon>Panheteroptera</taxon>
        <taxon>Cimicomorpha</taxon>
        <taxon>Reduviidae</taxon>
        <taxon>Harpactorinae</taxon>
        <taxon>Harpactorini</taxon>
        <taxon>Rhynocoris</taxon>
    </lineage>
</organism>
<feature type="active site" evidence="2">
    <location>
        <position position="285"/>
    </location>
</feature>
<dbReference type="FunFam" id="2.40.70.10:FF:000044">
    <property type="entry name" value="Lysosomal aspartic protease"/>
    <property type="match status" value="1"/>
</dbReference>
<evidence type="ECO:0000256" key="2">
    <source>
        <dbReference type="PIRSR" id="PIRSR601461-1"/>
    </source>
</evidence>